<dbReference type="Pfam" id="PF21088">
    <property type="entry name" value="MS_channel_1st"/>
    <property type="match status" value="1"/>
</dbReference>
<dbReference type="GO" id="GO:0005886">
    <property type="term" value="C:plasma membrane"/>
    <property type="evidence" value="ECO:0007669"/>
    <property type="project" value="UniProtKB-SubCell"/>
</dbReference>
<evidence type="ECO:0000256" key="4">
    <source>
        <dbReference type="ARBA" id="ARBA00022692"/>
    </source>
</evidence>
<dbReference type="InterPro" id="IPR006685">
    <property type="entry name" value="MscS_channel_2nd"/>
</dbReference>
<evidence type="ECO:0000256" key="6">
    <source>
        <dbReference type="ARBA" id="ARBA00023136"/>
    </source>
</evidence>
<comment type="caution">
    <text evidence="11">The sequence shown here is derived from an EMBL/GenBank/DDBJ whole genome shotgun (WGS) entry which is preliminary data.</text>
</comment>
<feature type="transmembrane region" description="Helical" evidence="7">
    <location>
        <begin position="162"/>
        <end position="183"/>
    </location>
</feature>
<keyword evidence="12" id="KW-1185">Reference proteome</keyword>
<comment type="subcellular location">
    <subcellularLocation>
        <location evidence="1">Cell membrane</location>
        <topology evidence="1">Multi-pass membrane protein</topology>
    </subcellularLocation>
</comment>
<evidence type="ECO:0000256" key="2">
    <source>
        <dbReference type="ARBA" id="ARBA00008017"/>
    </source>
</evidence>
<evidence type="ECO:0000259" key="8">
    <source>
        <dbReference type="Pfam" id="PF00924"/>
    </source>
</evidence>
<accession>A0A429Z0I7</accession>
<dbReference type="Gene3D" id="3.30.70.100">
    <property type="match status" value="1"/>
</dbReference>
<dbReference type="InterPro" id="IPR049142">
    <property type="entry name" value="MS_channel_1st"/>
</dbReference>
<evidence type="ECO:0000259" key="9">
    <source>
        <dbReference type="Pfam" id="PF21082"/>
    </source>
</evidence>
<organism evidence="11 12">
    <name type="scientific">Aquibium carbonis</name>
    <dbReference type="NCBI Taxonomy" id="2495581"/>
    <lineage>
        <taxon>Bacteria</taxon>
        <taxon>Pseudomonadati</taxon>
        <taxon>Pseudomonadota</taxon>
        <taxon>Alphaproteobacteria</taxon>
        <taxon>Hyphomicrobiales</taxon>
        <taxon>Phyllobacteriaceae</taxon>
        <taxon>Aquibium</taxon>
    </lineage>
</organism>
<feature type="transmembrane region" description="Helical" evidence="7">
    <location>
        <begin position="378"/>
        <end position="397"/>
    </location>
</feature>
<dbReference type="AlphaFoldDB" id="A0A429Z0I7"/>
<dbReference type="Pfam" id="PF21082">
    <property type="entry name" value="MS_channel_3rd"/>
    <property type="match status" value="1"/>
</dbReference>
<feature type="transmembrane region" description="Helical" evidence="7">
    <location>
        <begin position="332"/>
        <end position="354"/>
    </location>
</feature>
<feature type="transmembrane region" description="Helical" evidence="7">
    <location>
        <begin position="212"/>
        <end position="236"/>
    </location>
</feature>
<dbReference type="OrthoDB" id="9814206at2"/>
<feature type="domain" description="Mechanosensitive ion channel transmembrane helices 2/3" evidence="10">
    <location>
        <begin position="613"/>
        <end position="648"/>
    </location>
</feature>
<protein>
    <submittedName>
        <fullName evidence="11">Mechanosensitive ion channel family protein</fullName>
    </submittedName>
</protein>
<dbReference type="EMBL" id="RWKW01000025">
    <property type="protein sequence ID" value="RST87118.1"/>
    <property type="molecule type" value="Genomic_DNA"/>
</dbReference>
<feature type="transmembrane region" description="Helical" evidence="7">
    <location>
        <begin position="508"/>
        <end position="530"/>
    </location>
</feature>
<proteinExistence type="inferred from homology"/>
<feature type="transmembrane region" description="Helical" evidence="7">
    <location>
        <begin position="629"/>
        <end position="651"/>
    </location>
</feature>
<dbReference type="InterPro" id="IPR049278">
    <property type="entry name" value="MS_channel_C"/>
</dbReference>
<keyword evidence="3" id="KW-1003">Cell membrane</keyword>
<gene>
    <name evidence="11" type="ORF">EJC49_06635</name>
</gene>
<feature type="transmembrane region" description="Helical" evidence="7">
    <location>
        <begin position="48"/>
        <end position="67"/>
    </location>
</feature>
<dbReference type="SUPFAM" id="SSF82861">
    <property type="entry name" value="Mechanosensitive channel protein MscS (YggB), transmembrane region"/>
    <property type="match status" value="1"/>
</dbReference>
<dbReference type="SUPFAM" id="SSF50182">
    <property type="entry name" value="Sm-like ribonucleoproteins"/>
    <property type="match status" value="1"/>
</dbReference>
<dbReference type="GO" id="GO:0008381">
    <property type="term" value="F:mechanosensitive monoatomic ion channel activity"/>
    <property type="evidence" value="ECO:0007669"/>
    <property type="project" value="InterPro"/>
</dbReference>
<feature type="transmembrane region" description="Helical" evidence="7">
    <location>
        <begin position="417"/>
        <end position="438"/>
    </location>
</feature>
<dbReference type="Gene3D" id="1.10.287.1260">
    <property type="match status" value="1"/>
</dbReference>
<dbReference type="Gene3D" id="2.30.30.60">
    <property type="match status" value="1"/>
</dbReference>
<comment type="similarity">
    <text evidence="2">Belongs to the MscS (TC 1.A.23) family.</text>
</comment>
<evidence type="ECO:0000256" key="3">
    <source>
        <dbReference type="ARBA" id="ARBA00022475"/>
    </source>
</evidence>
<keyword evidence="5 7" id="KW-1133">Transmembrane helix</keyword>
<evidence type="ECO:0000256" key="7">
    <source>
        <dbReference type="SAM" id="Phobius"/>
    </source>
</evidence>
<evidence type="ECO:0000313" key="12">
    <source>
        <dbReference type="Proteomes" id="UP000278398"/>
    </source>
</evidence>
<dbReference type="InterPro" id="IPR023408">
    <property type="entry name" value="MscS_beta-dom_sf"/>
</dbReference>
<dbReference type="Proteomes" id="UP000278398">
    <property type="component" value="Unassembled WGS sequence"/>
</dbReference>
<feature type="transmembrane region" description="Helical" evidence="7">
    <location>
        <begin position="604"/>
        <end position="623"/>
    </location>
</feature>
<dbReference type="InterPro" id="IPR011066">
    <property type="entry name" value="MscS_channel_C_sf"/>
</dbReference>
<dbReference type="PANTHER" id="PTHR30460:SF0">
    <property type="entry name" value="MODERATE CONDUCTANCE MECHANOSENSITIVE CHANNEL YBIO"/>
    <property type="match status" value="1"/>
</dbReference>
<feature type="transmembrane region" description="Helical" evidence="7">
    <location>
        <begin position="248"/>
        <end position="270"/>
    </location>
</feature>
<dbReference type="Pfam" id="PF00924">
    <property type="entry name" value="MS_channel_2nd"/>
    <property type="match status" value="1"/>
</dbReference>
<dbReference type="SUPFAM" id="SSF82689">
    <property type="entry name" value="Mechanosensitive channel protein MscS (YggB), C-terminal domain"/>
    <property type="match status" value="1"/>
</dbReference>
<dbReference type="InterPro" id="IPR045276">
    <property type="entry name" value="YbiO_bact"/>
</dbReference>
<dbReference type="InterPro" id="IPR011014">
    <property type="entry name" value="MscS_channel_TM-2"/>
</dbReference>
<name>A0A429Z0I7_9HYPH</name>
<feature type="domain" description="Mechanosensitive ion channel MscS C-terminal" evidence="9">
    <location>
        <begin position="725"/>
        <end position="807"/>
    </location>
</feature>
<evidence type="ECO:0000256" key="1">
    <source>
        <dbReference type="ARBA" id="ARBA00004651"/>
    </source>
</evidence>
<dbReference type="PANTHER" id="PTHR30460">
    <property type="entry name" value="MODERATE CONDUCTANCE MECHANOSENSITIVE CHANNEL YBIO"/>
    <property type="match status" value="1"/>
</dbReference>
<evidence type="ECO:0000259" key="10">
    <source>
        <dbReference type="Pfam" id="PF21088"/>
    </source>
</evidence>
<feature type="domain" description="Mechanosensitive ion channel MscS" evidence="8">
    <location>
        <begin position="649"/>
        <end position="714"/>
    </location>
</feature>
<sequence length="858" mass="93957">MLIMIYLTVATGYAMPVEYRRTQALTTTEAKGTDMDVSAKRACGWPRLWGIAALLALIVGFVVPAHAQSPIQLLTQDRKTEAAAPSGMEAILQQAERDGSTIIIMRPGGEQTATPDMPMAMALSSESLLKARESLKRMVANAWIYVDYLPEALKAASPDGTVLWLVLAIATAVGGLVAGRLVFWQVTRWARGHFRHLYREDESSLSRKLGYILFRAGWMLLSAGIMFVTAVLVAVIFDSGHKPSRDTIFVVISTYVVYRIVRSVVFWNFFAPTSAAHRLINLSDAEARRLFRDWAILLSVGAIVIGLCRWILILNPPGSVTDMSMVAVNQDAQNLAFIFGMLLCALMMGALVIVHRHELTAIILGAGEPEKVPFPRRVAAVAVLPIAIVYLIVAWLVSSVRLTLGLPGGYVPVLAPIIIFVVGVFAYAIAAYLLELVYERRAASHRRRQLLKQQSERRAWRRAQASRELIAGMDETVRDMMEDNDEMTVMAPVMPPSTTKPYFPAFKAFFQSTIQATILVVSAGELARLWGADLGRDGGHPIAAALDILLVLIVAAALYRAVNGFIDYKIVEEGGTLDGQAGNPGEGEGESGKGQSRLATLLPIFRNVIVSMLAVFGTMIVLANLGVDIGPLFAGAGVIGIAVGFGAQTLIRDIFSGAFFLVDDAFRKGEYIEVGSVKGVVEKISMRSFQLRHHLGAVHTVPFGEIQQLTNYSRDWVMMKLPLRLTYDTDVEKVRKLVKKIGERLLQDPVVGHLFLQPLKSQGVYAMEDSAMIIRVKFMTRPGDQFVTRKVVYAAVREVFNHEGIRFAHREVTVRLADGQKADELTKEQKEAITGSVRAVIDDVQAGALDAGKAAAAL</sequence>
<evidence type="ECO:0000313" key="11">
    <source>
        <dbReference type="EMBL" id="RST87118.1"/>
    </source>
</evidence>
<feature type="transmembrane region" description="Helical" evidence="7">
    <location>
        <begin position="542"/>
        <end position="562"/>
    </location>
</feature>
<keyword evidence="6 7" id="KW-0472">Membrane</keyword>
<dbReference type="InterPro" id="IPR010920">
    <property type="entry name" value="LSM_dom_sf"/>
</dbReference>
<evidence type="ECO:0000256" key="5">
    <source>
        <dbReference type="ARBA" id="ARBA00022989"/>
    </source>
</evidence>
<feature type="transmembrane region" description="Helical" evidence="7">
    <location>
        <begin position="291"/>
        <end position="312"/>
    </location>
</feature>
<keyword evidence="4 7" id="KW-0812">Transmembrane</keyword>
<reference evidence="11 12" key="1">
    <citation type="submission" date="2018-12" db="EMBL/GenBank/DDBJ databases">
        <title>Mesorhizobium carbonis sp. nov., isolated from coal mine water.</title>
        <authorList>
            <person name="Xin W."/>
            <person name="Xu Z."/>
            <person name="Xiang F."/>
            <person name="Zhang J."/>
            <person name="Xi L."/>
            <person name="Liu J."/>
        </authorList>
    </citation>
    <scope>NUCLEOTIDE SEQUENCE [LARGE SCALE GENOMIC DNA]</scope>
    <source>
        <strain evidence="11 12">B2.3</strain>
    </source>
</reference>